<gene>
    <name evidence="5" type="ORF">DBV05_g11072</name>
</gene>
<sequence length="404" mass="43997">MAPRPRTADLRLGFFEKLSLVPILAAVLGKTFWTALTAKFISKRKRPSSFARLMGYTALRTLVTHNTSRTEQALAPGTDDSYLAYCKRFNVQPVTETLKDGTNAYWVGSKGAEKVWIFFHGGGYSVPAAPEHFILLHSLIHDLNNNSATTPGNGDGKTQLAALVLHYDVAPFAAYPRQLSQAAQLLNHVLRSLRFAPSNVLIGGDSAGGNLTLALLSHVLHPHPEVPIVDLAPDEAGEDGGEGSENRLRAAVLISPWVSFDTSTASYARNATRDMISAASVTRWATLFLGGRPTDPYNEPVDVPAGWWKGLDTKAVRDVLFLAGEYEVLLDGILNSSTASAAEISSLTPKIPSPSPAPAPRRRRVASEVDPANTVEGLHRRHTWRQREPYQYAEQQDVLALDSD</sequence>
<keyword evidence="3" id="KW-1133">Transmembrane helix</keyword>
<keyword evidence="3" id="KW-0472">Membrane</keyword>
<evidence type="ECO:0000256" key="3">
    <source>
        <dbReference type="SAM" id="Phobius"/>
    </source>
</evidence>
<dbReference type="PANTHER" id="PTHR48081">
    <property type="entry name" value="AB HYDROLASE SUPERFAMILY PROTEIN C4A8.06C"/>
    <property type="match status" value="1"/>
</dbReference>
<dbReference type="PANTHER" id="PTHR48081:SF31">
    <property type="entry name" value="STERYL ACETYL HYDROLASE MUG81-RELATED"/>
    <property type="match status" value="1"/>
</dbReference>
<dbReference type="Gene3D" id="3.40.50.1820">
    <property type="entry name" value="alpha/beta hydrolase"/>
    <property type="match status" value="1"/>
</dbReference>
<comment type="caution">
    <text evidence="5">The sequence shown here is derived from an EMBL/GenBank/DDBJ whole genome shotgun (WGS) entry which is preliminary data.</text>
</comment>
<name>A0A5N5CY32_9PEZI</name>
<dbReference type="SUPFAM" id="SSF53474">
    <property type="entry name" value="alpha/beta-Hydrolases"/>
    <property type="match status" value="1"/>
</dbReference>
<dbReference type="Proteomes" id="UP000325902">
    <property type="component" value="Unassembled WGS sequence"/>
</dbReference>
<proteinExistence type="predicted"/>
<keyword evidence="6" id="KW-1185">Reference proteome</keyword>
<dbReference type="GO" id="GO:0016787">
    <property type="term" value="F:hydrolase activity"/>
    <property type="evidence" value="ECO:0007669"/>
    <property type="project" value="UniProtKB-KW"/>
</dbReference>
<feature type="domain" description="Alpha/beta hydrolase fold-3" evidence="4">
    <location>
        <begin position="117"/>
        <end position="331"/>
    </location>
</feature>
<keyword evidence="3" id="KW-0812">Transmembrane</keyword>
<feature type="region of interest" description="Disordered" evidence="2">
    <location>
        <begin position="347"/>
        <end position="381"/>
    </location>
</feature>
<reference evidence="5 6" key="1">
    <citation type="journal article" date="2019" name="Sci. Rep.">
        <title>A multi-omics analysis of the grapevine pathogen Lasiodiplodia theobromae reveals that temperature affects the expression of virulence- and pathogenicity-related genes.</title>
        <authorList>
            <person name="Felix C."/>
            <person name="Meneses R."/>
            <person name="Goncalves M.F.M."/>
            <person name="Tilleman L."/>
            <person name="Duarte A.S."/>
            <person name="Jorrin-Novo J.V."/>
            <person name="Van de Peer Y."/>
            <person name="Deforce D."/>
            <person name="Van Nieuwerburgh F."/>
            <person name="Esteves A.C."/>
            <person name="Alves A."/>
        </authorList>
    </citation>
    <scope>NUCLEOTIDE SEQUENCE [LARGE SCALE GENOMIC DNA]</scope>
    <source>
        <strain evidence="5 6">LA-SOL3</strain>
    </source>
</reference>
<organism evidence="5 6">
    <name type="scientific">Lasiodiplodia theobromae</name>
    <dbReference type="NCBI Taxonomy" id="45133"/>
    <lineage>
        <taxon>Eukaryota</taxon>
        <taxon>Fungi</taxon>
        <taxon>Dikarya</taxon>
        <taxon>Ascomycota</taxon>
        <taxon>Pezizomycotina</taxon>
        <taxon>Dothideomycetes</taxon>
        <taxon>Dothideomycetes incertae sedis</taxon>
        <taxon>Botryosphaeriales</taxon>
        <taxon>Botryosphaeriaceae</taxon>
        <taxon>Lasiodiplodia</taxon>
    </lineage>
</organism>
<dbReference type="OrthoDB" id="2152029at2759"/>
<feature type="transmembrane region" description="Helical" evidence="3">
    <location>
        <begin position="20"/>
        <end position="42"/>
    </location>
</feature>
<evidence type="ECO:0000313" key="6">
    <source>
        <dbReference type="Proteomes" id="UP000325902"/>
    </source>
</evidence>
<accession>A0A5N5CY32</accession>
<dbReference type="InterPro" id="IPR050300">
    <property type="entry name" value="GDXG_lipolytic_enzyme"/>
</dbReference>
<evidence type="ECO:0000256" key="2">
    <source>
        <dbReference type="SAM" id="MobiDB-lite"/>
    </source>
</evidence>
<dbReference type="InterPro" id="IPR029058">
    <property type="entry name" value="AB_hydrolase_fold"/>
</dbReference>
<evidence type="ECO:0000259" key="4">
    <source>
        <dbReference type="Pfam" id="PF07859"/>
    </source>
</evidence>
<dbReference type="InterPro" id="IPR013094">
    <property type="entry name" value="AB_hydrolase_3"/>
</dbReference>
<evidence type="ECO:0000313" key="5">
    <source>
        <dbReference type="EMBL" id="KAB2570263.1"/>
    </source>
</evidence>
<keyword evidence="1" id="KW-0378">Hydrolase</keyword>
<evidence type="ECO:0000256" key="1">
    <source>
        <dbReference type="ARBA" id="ARBA00022801"/>
    </source>
</evidence>
<dbReference type="Pfam" id="PF07859">
    <property type="entry name" value="Abhydrolase_3"/>
    <property type="match status" value="1"/>
</dbReference>
<protein>
    <recommendedName>
        <fullName evidence="4">Alpha/beta hydrolase fold-3 domain-containing protein</fullName>
    </recommendedName>
</protein>
<dbReference type="AlphaFoldDB" id="A0A5N5CY32"/>
<dbReference type="EMBL" id="VCHE01000144">
    <property type="protein sequence ID" value="KAB2570263.1"/>
    <property type="molecule type" value="Genomic_DNA"/>
</dbReference>